<evidence type="ECO:0000313" key="1">
    <source>
        <dbReference type="EMBL" id="MES0836685.1"/>
    </source>
</evidence>
<gene>
    <name evidence="1" type="ORF">ABUK86_23115</name>
</gene>
<keyword evidence="2" id="KW-1185">Reference proteome</keyword>
<dbReference type="RefSeq" id="WP_352985491.1">
    <property type="nucleotide sequence ID" value="NZ_JBEQNA010000012.1"/>
</dbReference>
<accession>A0ABV2A1H9</accession>
<dbReference type="Proteomes" id="UP001432401">
    <property type="component" value="Unassembled WGS sequence"/>
</dbReference>
<dbReference type="EMBL" id="JBEQNB010000013">
    <property type="protein sequence ID" value="MES0836685.1"/>
    <property type="molecule type" value="Genomic_DNA"/>
</dbReference>
<organism evidence="1 2">
    <name type="scientific">Nocardiopsis tropica</name>
    <dbReference type="NCBI Taxonomy" id="109330"/>
    <lineage>
        <taxon>Bacteria</taxon>
        <taxon>Bacillati</taxon>
        <taxon>Actinomycetota</taxon>
        <taxon>Actinomycetes</taxon>
        <taxon>Streptosporangiales</taxon>
        <taxon>Nocardiopsidaceae</taxon>
        <taxon>Nocardiopsis</taxon>
    </lineage>
</organism>
<protein>
    <submittedName>
        <fullName evidence="1">Uncharacterized protein</fullName>
    </submittedName>
</protein>
<name>A0ABV2A1H9_9ACTN</name>
<evidence type="ECO:0000313" key="2">
    <source>
        <dbReference type="Proteomes" id="UP001432401"/>
    </source>
</evidence>
<sequence>MSATILKSAGQHPLLDGGLFRGNVGDLDLVRAALVTNVASRLSSGESYTEIKDWLRHAQLFTYRPTDTDLESLVSLVYGRLEHRNLWSKWTDVHPEMSGTRIWELEELSSCLLEYWTARRSTHVPQPQLRHELSSLWGLKVPELIEAWSALPADPFAHFVDFFDLLASEEAIVGNLASHCWMHKVARKEIDRWMDDLPWDGIALRHLLSFSREIRRLRSALVVLEHYMNSSSTPDPIRSAGERVRELLSVQKQSYQQVMSGLTAHEVFLLADRNDDQVFLDQCAIAYAANHRENVRRDACETTTGMWGTIPWRVVFVQGEDQVRAAREFIDWKVYEVTIHASDSVSSPMEVFLHAPPLAASRVPTSFTFSPRRAHELCQLLLFTKVGGVVMEFMELRWDEELGGDVSVPLGTVRLPLDAEVVDAIVPWLCAKLRSLLPEGPLAEGEHLSFAWRSKGPLVGLISEPEHLDPWG</sequence>
<comment type="caution">
    <text evidence="1">The sequence shown here is derived from an EMBL/GenBank/DDBJ whole genome shotgun (WGS) entry which is preliminary data.</text>
</comment>
<reference evidence="1 2" key="1">
    <citation type="submission" date="2024-06" db="EMBL/GenBank/DDBJ databases">
        <authorList>
            <person name="Bataeva Y.V."/>
            <person name="Grigorian L.N."/>
            <person name="Solomentsev V.I."/>
        </authorList>
    </citation>
    <scope>NUCLEOTIDE SEQUENCE [LARGE SCALE GENOMIC DNA]</scope>
    <source>
        <strain evidence="2">SCPM-O-B-12605 (RCAM04882)</strain>
    </source>
</reference>
<proteinExistence type="predicted"/>